<keyword evidence="1" id="KW-1133">Transmembrane helix</keyword>
<protein>
    <submittedName>
        <fullName evidence="2">Uncharacterized protein</fullName>
    </submittedName>
</protein>
<dbReference type="EMBL" id="LAZR01000656">
    <property type="protein sequence ID" value="KKN61500.1"/>
    <property type="molecule type" value="Genomic_DNA"/>
</dbReference>
<gene>
    <name evidence="2" type="ORF">LCGC14_0521550</name>
</gene>
<dbReference type="AlphaFoldDB" id="A0A0F9RYG8"/>
<sequence length="82" mass="9135">MANQQPSDHDMILQMYTELIGLGDGGGLIKEHHEVMIIIPTLMTKNDCIETRKNNKRVKFGIWQTVVGILGIISGYIIGVLL</sequence>
<organism evidence="2">
    <name type="scientific">marine sediment metagenome</name>
    <dbReference type="NCBI Taxonomy" id="412755"/>
    <lineage>
        <taxon>unclassified sequences</taxon>
        <taxon>metagenomes</taxon>
        <taxon>ecological metagenomes</taxon>
    </lineage>
</organism>
<keyword evidence="1" id="KW-0812">Transmembrane</keyword>
<comment type="caution">
    <text evidence="2">The sequence shown here is derived from an EMBL/GenBank/DDBJ whole genome shotgun (WGS) entry which is preliminary data.</text>
</comment>
<accession>A0A0F9RYG8</accession>
<keyword evidence="1" id="KW-0472">Membrane</keyword>
<evidence type="ECO:0000313" key="2">
    <source>
        <dbReference type="EMBL" id="KKN61500.1"/>
    </source>
</evidence>
<reference evidence="2" key="1">
    <citation type="journal article" date="2015" name="Nature">
        <title>Complex archaea that bridge the gap between prokaryotes and eukaryotes.</title>
        <authorList>
            <person name="Spang A."/>
            <person name="Saw J.H."/>
            <person name="Jorgensen S.L."/>
            <person name="Zaremba-Niedzwiedzka K."/>
            <person name="Martijn J."/>
            <person name="Lind A.E."/>
            <person name="van Eijk R."/>
            <person name="Schleper C."/>
            <person name="Guy L."/>
            <person name="Ettema T.J."/>
        </authorList>
    </citation>
    <scope>NUCLEOTIDE SEQUENCE</scope>
</reference>
<proteinExistence type="predicted"/>
<name>A0A0F9RYG8_9ZZZZ</name>
<feature type="transmembrane region" description="Helical" evidence="1">
    <location>
        <begin position="60"/>
        <end position="81"/>
    </location>
</feature>
<evidence type="ECO:0000256" key="1">
    <source>
        <dbReference type="SAM" id="Phobius"/>
    </source>
</evidence>